<evidence type="ECO:0000313" key="9">
    <source>
        <dbReference type="Proteomes" id="UP000664480"/>
    </source>
</evidence>
<dbReference type="SUPFAM" id="SSF46626">
    <property type="entry name" value="Cytochrome c"/>
    <property type="match status" value="1"/>
</dbReference>
<dbReference type="InterPro" id="IPR008979">
    <property type="entry name" value="Galactose-bd-like_sf"/>
</dbReference>
<dbReference type="InterPro" id="IPR011989">
    <property type="entry name" value="ARM-like"/>
</dbReference>
<dbReference type="Pfam" id="PF00034">
    <property type="entry name" value="Cytochrom_C"/>
    <property type="match status" value="1"/>
</dbReference>
<dbReference type="Gene3D" id="2.120.10.30">
    <property type="entry name" value="TolB, C-terminal domain"/>
    <property type="match status" value="1"/>
</dbReference>
<keyword evidence="2 4" id="KW-0479">Metal-binding</keyword>
<evidence type="ECO:0000256" key="5">
    <source>
        <dbReference type="SAM" id="SignalP"/>
    </source>
</evidence>
<keyword evidence="9" id="KW-1185">Reference proteome</keyword>
<dbReference type="PROSITE" id="PS51007">
    <property type="entry name" value="CYTC"/>
    <property type="match status" value="1"/>
</dbReference>
<dbReference type="InterPro" id="IPR011042">
    <property type="entry name" value="6-blade_b-propeller_TolB-like"/>
</dbReference>
<feature type="chain" id="PRO_5046424729" evidence="5">
    <location>
        <begin position="20"/>
        <end position="896"/>
    </location>
</feature>
<dbReference type="SUPFAM" id="SSF49785">
    <property type="entry name" value="Galactose-binding domain-like"/>
    <property type="match status" value="1"/>
</dbReference>
<dbReference type="Gene3D" id="1.10.760.10">
    <property type="entry name" value="Cytochrome c-like domain"/>
    <property type="match status" value="1"/>
</dbReference>
<keyword evidence="5" id="KW-0732">Signal</keyword>
<gene>
    <name evidence="8" type="ORF">J0A69_15180</name>
</gene>
<evidence type="ECO:0000313" key="8">
    <source>
        <dbReference type="EMBL" id="MBN7816790.1"/>
    </source>
</evidence>
<dbReference type="InterPro" id="IPR011041">
    <property type="entry name" value="Quinoprot_gluc/sorb_DH_b-prop"/>
</dbReference>
<name>A0ABS3CKN2_9BACT</name>
<dbReference type="Gene3D" id="1.25.10.10">
    <property type="entry name" value="Leucine-rich Repeat Variant"/>
    <property type="match status" value="1"/>
</dbReference>
<reference evidence="8 9" key="1">
    <citation type="submission" date="2021-03" db="EMBL/GenBank/DDBJ databases">
        <title>novel species isolated from a fishpond in China.</title>
        <authorList>
            <person name="Lu H."/>
            <person name="Cai Z."/>
        </authorList>
    </citation>
    <scope>NUCLEOTIDE SEQUENCE [LARGE SCALE GENOMIC DNA]</scope>
    <source>
        <strain evidence="8 9">YJ13C</strain>
    </source>
</reference>
<dbReference type="PANTHER" id="PTHR33546:SF1">
    <property type="entry name" value="LARGE, MULTIFUNCTIONAL SECRETED PROTEIN"/>
    <property type="match status" value="1"/>
</dbReference>
<protein>
    <submittedName>
        <fullName evidence="8">Discoidin domain-containing protein</fullName>
    </submittedName>
</protein>
<sequence length="896" mass="100610">MRFVFKTVLLASTTLLAFSACEPERSPFDVSPSESMDPKRLKAPYPVVELPEGIDLESPTWKGIDLTPTAPVIPVSANEEKKSFVLKPGYSMDPVLSEPQIREPASIQFDGNGRMYVLELRTYMQDIDANGELMPTSRISRWEDKDNDGVYETGVVFLDSLVFPRFIVPFGPNTILSMESNEDHVYKFTDVDGDGKADKKELFSSGLGRSGNVEHQTSFLTWAMDNWMYSTYNSKRIRWTPDGVIHEPSGNPWGQWGVTQDNYGKLWFQDGAGGVPQGFQFPIAYGNFSVKGQWKDGFRVPYSLVKLADFQPGMKEANPDGSLNNVTGAAGSDVYRGDRLPKELVNQYFYGEPVGRIVRQVNSENVEGLTYIQNSYIDSKSEFIQSTDPLFRPVDMATAPDGTMYIVDMYRGIIQEGNWTQEGSYLRTKIQQYQMDDVIGNGRIWRLSYEGMPRNTEKPRMYEETSAELVRHLENPNGWWRDQAQQIMILNQDKSIVGELEKMAKTSKNELARIHALWTLEGLNSLDLSLVRELLKDSNPNIQIQALKASETLYKYGEKSLAADYKEMAKSSDPNVAIQALFSAYILKIEQVEDLMKSTLAANQAQGVQLVSTQILEKIDEAKKVASVKYAPVELALFTKGKSIFDSYCSTCHGPKGLGSPAGDGLIAPAFSGSQRIQGHPEYAVKTLLHGLTGDLEGKEYEGVMIAMNMNDDEYIASVLSYIRNEFGNEGSFVYPEYVAQIREETKDRDSNYSFDELIQEVPKALAPQDNWIATASSTALQGVGSTRDPSYAFGYKGWKTEESQEPGMWYQVELPDDHQLAEIQFNAGKEEFPLGYTVSISKDGNSWTEVAKETGHAGLNNARWKSPDEVRFIRIQSTEKGEKPWSMRSLTLYAR</sequence>
<dbReference type="SUPFAM" id="SSF50952">
    <property type="entry name" value="Soluble quinoprotein glucose dehydrogenase"/>
    <property type="match status" value="1"/>
</dbReference>
<evidence type="ECO:0000256" key="1">
    <source>
        <dbReference type="ARBA" id="ARBA00022617"/>
    </source>
</evidence>
<evidence type="ECO:0000259" key="7">
    <source>
        <dbReference type="PROSITE" id="PS51007"/>
    </source>
</evidence>
<dbReference type="PROSITE" id="PS50022">
    <property type="entry name" value="FA58C_3"/>
    <property type="match status" value="1"/>
</dbReference>
<dbReference type="InterPro" id="IPR036909">
    <property type="entry name" value="Cyt_c-like_dom_sf"/>
</dbReference>
<evidence type="ECO:0000259" key="6">
    <source>
        <dbReference type="PROSITE" id="PS50022"/>
    </source>
</evidence>
<dbReference type="SUPFAM" id="SSF48371">
    <property type="entry name" value="ARM repeat"/>
    <property type="match status" value="1"/>
</dbReference>
<dbReference type="EMBL" id="JAFKCU010000003">
    <property type="protein sequence ID" value="MBN7816790.1"/>
    <property type="molecule type" value="Genomic_DNA"/>
</dbReference>
<keyword evidence="1 4" id="KW-0349">Heme</keyword>
<evidence type="ECO:0000256" key="2">
    <source>
        <dbReference type="ARBA" id="ARBA00022723"/>
    </source>
</evidence>
<proteinExistence type="predicted"/>
<organism evidence="8 9">
    <name type="scientific">Algoriphagus pacificus</name>
    <dbReference type="NCBI Taxonomy" id="2811234"/>
    <lineage>
        <taxon>Bacteria</taxon>
        <taxon>Pseudomonadati</taxon>
        <taxon>Bacteroidota</taxon>
        <taxon>Cytophagia</taxon>
        <taxon>Cytophagales</taxon>
        <taxon>Cyclobacteriaceae</taxon>
        <taxon>Algoriphagus</taxon>
    </lineage>
</organism>
<dbReference type="Gene3D" id="2.60.120.260">
    <property type="entry name" value="Galactose-binding domain-like"/>
    <property type="match status" value="1"/>
</dbReference>
<evidence type="ECO:0000256" key="3">
    <source>
        <dbReference type="ARBA" id="ARBA00023004"/>
    </source>
</evidence>
<dbReference type="InterPro" id="IPR055557">
    <property type="entry name" value="DUF7133"/>
</dbReference>
<dbReference type="InterPro" id="IPR000421">
    <property type="entry name" value="FA58C"/>
</dbReference>
<dbReference type="Pfam" id="PF23500">
    <property type="entry name" value="DUF7133"/>
    <property type="match status" value="1"/>
</dbReference>
<feature type="domain" description="F5/8 type C" evidence="6">
    <location>
        <begin position="754"/>
        <end position="896"/>
    </location>
</feature>
<feature type="signal peptide" evidence="5">
    <location>
        <begin position="1"/>
        <end position="19"/>
    </location>
</feature>
<keyword evidence="3 4" id="KW-0408">Iron</keyword>
<dbReference type="Proteomes" id="UP000664480">
    <property type="component" value="Unassembled WGS sequence"/>
</dbReference>
<accession>A0ABS3CKN2</accession>
<comment type="caution">
    <text evidence="8">The sequence shown here is derived from an EMBL/GenBank/DDBJ whole genome shotgun (WGS) entry which is preliminary data.</text>
</comment>
<dbReference type="InterPro" id="IPR016024">
    <property type="entry name" value="ARM-type_fold"/>
</dbReference>
<feature type="domain" description="Cytochrome c" evidence="7">
    <location>
        <begin position="636"/>
        <end position="727"/>
    </location>
</feature>
<evidence type="ECO:0000256" key="4">
    <source>
        <dbReference type="PROSITE-ProRule" id="PRU00433"/>
    </source>
</evidence>
<dbReference type="PANTHER" id="PTHR33546">
    <property type="entry name" value="LARGE, MULTIFUNCTIONAL SECRETED PROTEIN-RELATED"/>
    <property type="match status" value="1"/>
</dbReference>
<dbReference type="Pfam" id="PF00754">
    <property type="entry name" value="F5_F8_type_C"/>
    <property type="match status" value="1"/>
</dbReference>
<dbReference type="InterPro" id="IPR009056">
    <property type="entry name" value="Cyt_c-like_dom"/>
</dbReference>
<dbReference type="PROSITE" id="PS51257">
    <property type="entry name" value="PROKAR_LIPOPROTEIN"/>
    <property type="match status" value="1"/>
</dbReference>